<proteinExistence type="predicted"/>
<dbReference type="AlphaFoldDB" id="A0A7R8XDA8"/>
<protein>
    <submittedName>
        <fullName evidence="1">Uncharacterized protein</fullName>
    </submittedName>
</protein>
<gene>
    <name evidence="1" type="ORF">DSTB1V02_LOCUS5612</name>
</gene>
<sequence>MGDPGEVAQLQYSETVIEILQQSGLEWDSRAFPPVPLETERRNGGRGLLESLSLILTGSLLHLPLLKVWFSAPILITSLRIDL</sequence>
<reference evidence="1" key="1">
    <citation type="submission" date="2020-11" db="EMBL/GenBank/DDBJ databases">
        <authorList>
            <person name="Tran Van P."/>
        </authorList>
    </citation>
    <scope>NUCLEOTIDE SEQUENCE</scope>
</reference>
<evidence type="ECO:0000313" key="1">
    <source>
        <dbReference type="EMBL" id="CAD7245745.1"/>
    </source>
</evidence>
<keyword evidence="2" id="KW-1185">Reference proteome</keyword>
<dbReference type="EMBL" id="LR900460">
    <property type="protein sequence ID" value="CAD7245745.1"/>
    <property type="molecule type" value="Genomic_DNA"/>
</dbReference>
<dbReference type="Proteomes" id="UP000677054">
    <property type="component" value="Unassembled WGS sequence"/>
</dbReference>
<name>A0A7R8XDA8_9CRUS</name>
<dbReference type="EMBL" id="CAJPEV010000943">
    <property type="protein sequence ID" value="CAG0889656.1"/>
    <property type="molecule type" value="Genomic_DNA"/>
</dbReference>
<organism evidence="1">
    <name type="scientific">Darwinula stevensoni</name>
    <dbReference type="NCBI Taxonomy" id="69355"/>
    <lineage>
        <taxon>Eukaryota</taxon>
        <taxon>Metazoa</taxon>
        <taxon>Ecdysozoa</taxon>
        <taxon>Arthropoda</taxon>
        <taxon>Crustacea</taxon>
        <taxon>Oligostraca</taxon>
        <taxon>Ostracoda</taxon>
        <taxon>Podocopa</taxon>
        <taxon>Podocopida</taxon>
        <taxon>Darwinulocopina</taxon>
        <taxon>Darwinuloidea</taxon>
        <taxon>Darwinulidae</taxon>
        <taxon>Darwinula</taxon>
    </lineage>
</organism>
<evidence type="ECO:0000313" key="2">
    <source>
        <dbReference type="Proteomes" id="UP000677054"/>
    </source>
</evidence>
<accession>A0A7R8XDA8</accession>